<evidence type="ECO:0000313" key="15">
    <source>
        <dbReference type="Proteomes" id="UP001549307"/>
    </source>
</evidence>
<dbReference type="NCBIfam" id="NF005144">
    <property type="entry name" value="PRK06598.1"/>
    <property type="match status" value="1"/>
</dbReference>
<evidence type="ECO:0000313" key="14">
    <source>
        <dbReference type="EMBL" id="MET4540971.1"/>
    </source>
</evidence>
<evidence type="ECO:0000256" key="3">
    <source>
        <dbReference type="ARBA" id="ARBA00005097"/>
    </source>
</evidence>
<evidence type="ECO:0000256" key="11">
    <source>
        <dbReference type="ARBA" id="ARBA00023167"/>
    </source>
</evidence>
<evidence type="ECO:0000256" key="10">
    <source>
        <dbReference type="ARBA" id="ARBA00023002"/>
    </source>
</evidence>
<evidence type="ECO:0000256" key="1">
    <source>
        <dbReference type="ARBA" id="ARBA00005021"/>
    </source>
</evidence>
<keyword evidence="15" id="KW-1185">Reference proteome</keyword>
<dbReference type="SUPFAM" id="SSF55347">
    <property type="entry name" value="Glyceraldehyde-3-phosphate dehydrogenase-like, C-terminal domain"/>
    <property type="match status" value="1"/>
</dbReference>
<feature type="domain" description="Semialdehyde dehydrogenase NAD-binding" evidence="13">
    <location>
        <begin position="8"/>
        <end position="127"/>
    </location>
</feature>
<organism evidence="14 15">
    <name type="scientific">Arthrobacter bambusae</name>
    <dbReference type="NCBI Taxonomy" id="1338426"/>
    <lineage>
        <taxon>Bacteria</taxon>
        <taxon>Bacillati</taxon>
        <taxon>Actinomycetota</taxon>
        <taxon>Actinomycetes</taxon>
        <taxon>Micrococcales</taxon>
        <taxon>Micrococcaceae</taxon>
        <taxon>Arthrobacter</taxon>
    </lineage>
</organism>
<comment type="similarity">
    <text evidence="4">Belongs to the aspartate-semialdehyde dehydrogenase family.</text>
</comment>
<dbReference type="CDD" id="cd23938">
    <property type="entry name" value="ASADH_C_bac_like"/>
    <property type="match status" value="1"/>
</dbReference>
<dbReference type="InterPro" id="IPR000319">
    <property type="entry name" value="Asp-semialdehyde_DH_CS"/>
</dbReference>
<evidence type="ECO:0000256" key="8">
    <source>
        <dbReference type="ARBA" id="ARBA00022697"/>
    </source>
</evidence>
<dbReference type="SMART" id="SM00859">
    <property type="entry name" value="Semialdhyde_dh"/>
    <property type="match status" value="1"/>
</dbReference>
<comment type="pathway">
    <text evidence="1">Amino-acid biosynthesis; L-methionine biosynthesis via de novo pathway; L-homoserine from L-aspartate: step 2/3.</text>
</comment>
<name>A0ABV2P8V6_9MICC</name>
<dbReference type="GeneID" id="92753694"/>
<keyword evidence="11" id="KW-0486">Methionine biosynthesis</keyword>
<dbReference type="PIRSF" id="PIRSF000148">
    <property type="entry name" value="ASA_dh"/>
    <property type="match status" value="1"/>
</dbReference>
<accession>A0ABV2P8V6</accession>
<evidence type="ECO:0000256" key="5">
    <source>
        <dbReference type="ARBA" id="ARBA00011738"/>
    </source>
</evidence>
<dbReference type="Proteomes" id="UP001549307">
    <property type="component" value="Unassembled WGS sequence"/>
</dbReference>
<dbReference type="PANTHER" id="PTHR46278">
    <property type="entry name" value="DEHYDROGENASE, PUTATIVE-RELATED"/>
    <property type="match status" value="1"/>
</dbReference>
<dbReference type="Gene3D" id="3.40.50.720">
    <property type="entry name" value="NAD(P)-binding Rossmann-like Domain"/>
    <property type="match status" value="1"/>
</dbReference>
<keyword evidence="7" id="KW-0028">Amino-acid biosynthesis</keyword>
<keyword evidence="9" id="KW-0521">NADP</keyword>
<dbReference type="PANTHER" id="PTHR46278:SF4">
    <property type="entry name" value="ASPARTATE-SEMIALDEHYDE DEHYDROGENASE"/>
    <property type="match status" value="1"/>
</dbReference>
<dbReference type="Pfam" id="PF01118">
    <property type="entry name" value="Semialdhyde_dh"/>
    <property type="match status" value="1"/>
</dbReference>
<sequence>MTTAANPSVGLVGWRGMVGSVLMQRMQDENDFANINPVFFSTSNAGGAAPSFAEGAGKLEDAFDIETLAKLPIIVTAQGGDYTKQVHGELRNRGWDGLWIDAASTLRMNDDSIIVLDPINRDVIDAGLSGGVKDFIGGNCTVSCMLMGLGGLFKNNLVEWGTSMTYQAASGGGARHMRELLNQFGTLNNEVSSELDDPASAILEIDHKVLAAQRTGVDATQFGVPLAGSLIPWIDADLGNGQSKEEWKAGVETNKILGTGNGTAGKDHIAMDGLCIRIGAMRSHSQALTLKLREDLSVTEIENLLAKDNEWAKVVPNTKEASMADLTPVAASGTLDIPVGRIRKLEMGPEYISAFTVGDQLLWGAAEPLRRMLNIVTGKL</sequence>
<dbReference type="SUPFAM" id="SSF51735">
    <property type="entry name" value="NAD(P)-binding Rossmann-fold domains"/>
    <property type="match status" value="1"/>
</dbReference>
<evidence type="ECO:0000256" key="7">
    <source>
        <dbReference type="ARBA" id="ARBA00022605"/>
    </source>
</evidence>
<dbReference type="PROSITE" id="PS01103">
    <property type="entry name" value="ASD"/>
    <property type="match status" value="1"/>
</dbReference>
<comment type="subunit">
    <text evidence="5">Homodimer.</text>
</comment>
<dbReference type="EMBL" id="JBEPSN010000007">
    <property type="protein sequence ID" value="MET4540971.1"/>
    <property type="molecule type" value="Genomic_DNA"/>
</dbReference>
<evidence type="ECO:0000256" key="6">
    <source>
        <dbReference type="ARBA" id="ARBA00013120"/>
    </source>
</evidence>
<dbReference type="Pfam" id="PF02774">
    <property type="entry name" value="Semialdhyde_dhC"/>
    <property type="match status" value="1"/>
</dbReference>
<dbReference type="GO" id="GO:0004073">
    <property type="term" value="F:aspartate-semialdehyde dehydrogenase activity"/>
    <property type="evidence" value="ECO:0007669"/>
    <property type="project" value="UniProtKB-EC"/>
</dbReference>
<comment type="catalytic activity">
    <reaction evidence="12">
        <text>L-aspartate 4-semialdehyde + phosphate + NADP(+) = 4-phospho-L-aspartate + NADPH + H(+)</text>
        <dbReference type="Rhea" id="RHEA:24284"/>
        <dbReference type="ChEBI" id="CHEBI:15378"/>
        <dbReference type="ChEBI" id="CHEBI:43474"/>
        <dbReference type="ChEBI" id="CHEBI:57535"/>
        <dbReference type="ChEBI" id="CHEBI:57783"/>
        <dbReference type="ChEBI" id="CHEBI:58349"/>
        <dbReference type="ChEBI" id="CHEBI:537519"/>
        <dbReference type="EC" id="1.2.1.11"/>
    </reaction>
</comment>
<dbReference type="Gene3D" id="3.30.360.10">
    <property type="entry name" value="Dihydrodipicolinate Reductase, domain 2"/>
    <property type="match status" value="1"/>
</dbReference>
<dbReference type="NCBIfam" id="TIGR01745">
    <property type="entry name" value="asd_gamma"/>
    <property type="match status" value="1"/>
</dbReference>
<evidence type="ECO:0000259" key="13">
    <source>
        <dbReference type="SMART" id="SM00859"/>
    </source>
</evidence>
<keyword evidence="8" id="KW-0791">Threonine biosynthesis</keyword>
<gene>
    <name evidence="14" type="ORF">ABIE37_002761</name>
</gene>
<dbReference type="CDD" id="cd02314">
    <property type="entry name" value="VcASADH1_like_N"/>
    <property type="match status" value="1"/>
</dbReference>
<dbReference type="InterPro" id="IPR012280">
    <property type="entry name" value="Semialdhyde_DH_dimer_dom"/>
</dbReference>
<comment type="caution">
    <text evidence="14">The sequence shown here is derived from an EMBL/GenBank/DDBJ whole genome shotgun (WGS) entry which is preliminary data.</text>
</comment>
<dbReference type="EC" id="1.2.1.11" evidence="6"/>
<dbReference type="RefSeq" id="WP_024817628.1">
    <property type="nucleotide sequence ID" value="NZ_JBEPSN010000007.1"/>
</dbReference>
<reference evidence="14 15" key="1">
    <citation type="submission" date="2024-06" db="EMBL/GenBank/DDBJ databases">
        <title>Sorghum-associated microbial communities from plants grown in Nebraska, USA.</title>
        <authorList>
            <person name="Schachtman D."/>
        </authorList>
    </citation>
    <scope>NUCLEOTIDE SEQUENCE [LARGE SCALE GENOMIC DNA]</scope>
    <source>
        <strain evidence="14 15">3552</strain>
    </source>
</reference>
<evidence type="ECO:0000256" key="12">
    <source>
        <dbReference type="ARBA" id="ARBA00047891"/>
    </source>
</evidence>
<comment type="pathway">
    <text evidence="3">Amino-acid biosynthesis; L-threonine biosynthesis; L-threonine from L-aspartate: step 2/5.</text>
</comment>
<proteinExistence type="inferred from homology"/>
<dbReference type="InterPro" id="IPR000534">
    <property type="entry name" value="Semialdehyde_DH_NAD-bd"/>
</dbReference>
<comment type="pathway">
    <text evidence="2">Amino-acid biosynthesis; L-lysine biosynthesis via DAP pathway; (S)-tetrahydrodipicolinate from L-aspartate: step 2/4.</text>
</comment>
<evidence type="ECO:0000256" key="9">
    <source>
        <dbReference type="ARBA" id="ARBA00022857"/>
    </source>
</evidence>
<keyword evidence="10 14" id="KW-0560">Oxidoreductase</keyword>
<dbReference type="InterPro" id="IPR011534">
    <property type="entry name" value="Asp_ADH_gamma-type"/>
</dbReference>
<protein>
    <recommendedName>
        <fullName evidence="6">aspartate-semialdehyde dehydrogenase</fullName>
        <ecNumber evidence="6">1.2.1.11</ecNumber>
    </recommendedName>
</protein>
<evidence type="ECO:0000256" key="2">
    <source>
        <dbReference type="ARBA" id="ARBA00005076"/>
    </source>
</evidence>
<dbReference type="InterPro" id="IPR036291">
    <property type="entry name" value="NAD(P)-bd_dom_sf"/>
</dbReference>
<evidence type="ECO:0000256" key="4">
    <source>
        <dbReference type="ARBA" id="ARBA00010584"/>
    </source>
</evidence>